<evidence type="ECO:0008006" key="4">
    <source>
        <dbReference type="Google" id="ProtNLM"/>
    </source>
</evidence>
<dbReference type="RefSeq" id="WP_221572597.1">
    <property type="nucleotide sequence ID" value="NZ_JAIGNK010000001.1"/>
</dbReference>
<comment type="caution">
    <text evidence="2">The sequence shown here is derived from an EMBL/GenBank/DDBJ whole genome shotgun (WGS) entry which is preliminary data.</text>
</comment>
<proteinExistence type="predicted"/>
<evidence type="ECO:0000256" key="1">
    <source>
        <dbReference type="SAM" id="MobiDB-lite"/>
    </source>
</evidence>
<evidence type="ECO:0000313" key="2">
    <source>
        <dbReference type="EMBL" id="MBX7457275.1"/>
    </source>
</evidence>
<protein>
    <recommendedName>
        <fullName evidence="4">DUF883 family protein</fullName>
    </recommendedName>
</protein>
<name>A0ABS7IY85_9SPHN</name>
<evidence type="ECO:0000313" key="3">
    <source>
        <dbReference type="Proteomes" id="UP000783253"/>
    </source>
</evidence>
<dbReference type="Proteomes" id="UP000783253">
    <property type="component" value="Unassembled WGS sequence"/>
</dbReference>
<reference evidence="2 3" key="1">
    <citation type="submission" date="2021-08" db="EMBL/GenBank/DDBJ databases">
        <title>Comparative Genomics Analysis of the Genus Qipengyuania Reveals Extensive Genetic Diversity and Metabolic Versatility, Including the Description of Fifteen Novel Species.</title>
        <authorList>
            <person name="Liu Y."/>
        </authorList>
    </citation>
    <scope>NUCLEOTIDE SEQUENCE [LARGE SCALE GENOMIC DNA]</scope>
    <source>
        <strain evidence="2 3">1NDH17</strain>
    </source>
</reference>
<dbReference type="EMBL" id="JAIGNK010000001">
    <property type="protein sequence ID" value="MBX7457275.1"/>
    <property type="molecule type" value="Genomic_DNA"/>
</dbReference>
<feature type="compositionally biased region" description="Low complexity" evidence="1">
    <location>
        <begin position="44"/>
        <end position="55"/>
    </location>
</feature>
<feature type="compositionally biased region" description="Basic residues" evidence="1">
    <location>
        <begin position="10"/>
        <end position="32"/>
    </location>
</feature>
<sequence length="212" mass="22457">MADTTAGGTPKKRKTATTKKTSTAKKPRKTVAKKGAAKEMTPVTNTAIDTETTTTNPHRAEAKSRFNAALEEAKAGAAALRAEGKERAGALRGQAKGKSQDWVSEAKTYGADAKVKGKELATEGKVKTSEGLRALSSTISENAYQVDEKLGAKYGDYARSASTALNDYAAKLDEKSVDDLVEDGREFVRKSPGTAIGIAAVAGFLLSRLFRR</sequence>
<gene>
    <name evidence="2" type="ORF">K3152_03360</name>
</gene>
<accession>A0ABS7IY85</accession>
<organism evidence="2 3">
    <name type="scientific">Qipengyuania polymorpha</name>
    <dbReference type="NCBI Taxonomy" id="2867234"/>
    <lineage>
        <taxon>Bacteria</taxon>
        <taxon>Pseudomonadati</taxon>
        <taxon>Pseudomonadota</taxon>
        <taxon>Alphaproteobacteria</taxon>
        <taxon>Sphingomonadales</taxon>
        <taxon>Erythrobacteraceae</taxon>
        <taxon>Qipengyuania</taxon>
    </lineage>
</organism>
<keyword evidence="3" id="KW-1185">Reference proteome</keyword>
<feature type="region of interest" description="Disordered" evidence="1">
    <location>
        <begin position="1"/>
        <end position="61"/>
    </location>
</feature>